<keyword evidence="2" id="KW-1185">Reference proteome</keyword>
<evidence type="ECO:0000313" key="2">
    <source>
        <dbReference type="Proteomes" id="UP001152130"/>
    </source>
</evidence>
<dbReference type="Gene3D" id="3.40.50.1580">
    <property type="entry name" value="Nucleoside phosphorylase domain"/>
    <property type="match status" value="1"/>
</dbReference>
<organism evidence="1 2">
    <name type="scientific">Fusarium irregulare</name>
    <dbReference type="NCBI Taxonomy" id="2494466"/>
    <lineage>
        <taxon>Eukaryota</taxon>
        <taxon>Fungi</taxon>
        <taxon>Dikarya</taxon>
        <taxon>Ascomycota</taxon>
        <taxon>Pezizomycotina</taxon>
        <taxon>Sordariomycetes</taxon>
        <taxon>Hypocreomycetidae</taxon>
        <taxon>Hypocreales</taxon>
        <taxon>Nectriaceae</taxon>
        <taxon>Fusarium</taxon>
        <taxon>Fusarium incarnatum-equiseti species complex</taxon>
    </lineage>
</organism>
<name>A0A9W8UEA3_9HYPO</name>
<evidence type="ECO:0000313" key="1">
    <source>
        <dbReference type="EMBL" id="KAJ4024681.1"/>
    </source>
</evidence>
<dbReference type="EMBL" id="JAPDHF010000001">
    <property type="protein sequence ID" value="KAJ4024681.1"/>
    <property type="molecule type" value="Genomic_DNA"/>
</dbReference>
<dbReference type="GO" id="GO:0009116">
    <property type="term" value="P:nucleoside metabolic process"/>
    <property type="evidence" value="ECO:0007669"/>
    <property type="project" value="InterPro"/>
</dbReference>
<dbReference type="AlphaFoldDB" id="A0A9W8UEA3"/>
<dbReference type="Proteomes" id="UP001152130">
    <property type="component" value="Unassembled WGS sequence"/>
</dbReference>
<dbReference type="SUPFAM" id="SSF53167">
    <property type="entry name" value="Purine and uridine phosphorylases"/>
    <property type="match status" value="1"/>
</dbReference>
<dbReference type="PANTHER" id="PTHR46082:SF11">
    <property type="entry name" value="AAA+ ATPASE DOMAIN-CONTAINING PROTEIN-RELATED"/>
    <property type="match status" value="1"/>
</dbReference>
<dbReference type="InterPro" id="IPR035994">
    <property type="entry name" value="Nucleoside_phosphorylase_sf"/>
</dbReference>
<gene>
    <name evidence="1" type="ORF">NW766_000921</name>
</gene>
<reference evidence="1" key="1">
    <citation type="submission" date="2022-10" db="EMBL/GenBank/DDBJ databases">
        <title>Fusarium specimens isolated from Avocado Roots.</title>
        <authorList>
            <person name="Stajich J."/>
            <person name="Roper C."/>
            <person name="Heimlech-Rivalta G."/>
        </authorList>
    </citation>
    <scope>NUCLEOTIDE SEQUENCE</scope>
    <source>
        <strain evidence="1">CF00143</strain>
    </source>
</reference>
<dbReference type="InterPro" id="IPR053137">
    <property type="entry name" value="NLR-like"/>
</dbReference>
<dbReference type="GO" id="GO:0003824">
    <property type="term" value="F:catalytic activity"/>
    <property type="evidence" value="ECO:0007669"/>
    <property type="project" value="InterPro"/>
</dbReference>
<protein>
    <recommendedName>
        <fullName evidence="3">Nucleoside phosphorylase domain-containing protein</fullName>
    </recommendedName>
</protein>
<dbReference type="PANTHER" id="PTHR46082">
    <property type="entry name" value="ATP/GTP-BINDING PROTEIN-RELATED"/>
    <property type="match status" value="1"/>
</dbReference>
<accession>A0A9W8UEA3</accession>
<evidence type="ECO:0008006" key="3">
    <source>
        <dbReference type="Google" id="ProtNLM"/>
    </source>
</evidence>
<sequence>MSNPHHYTVAWICAVSTERVATEAFLDQVHELPASVSPHDNNSYRLGKIGRHMVVIAVLPDGEYGTSSAACVARDLLHSFPNVRIGLMVGIGSGAPSNKHDIRLGDIVVSATRGGKSGVLQYDFGKAIQNQPLEMTGPMNQAPNILRTAIAGLRARHEIDGHNIQEAVEQALAKNTRLRKKYRLPGHENDRLYQSHIIHQDGSCPEQCGDDETVLVARPPRDEDDDDPTIHHGVIASADKLMKDATIRDRLTRDHDVLCFEMEAAGLMNHFPCLVIRGICDYSDTHKNDQWQGYASMVAVAYAKKLLLQIVPSSIENQRKIADIISDRDLKGTKPV</sequence>
<proteinExistence type="predicted"/>
<comment type="caution">
    <text evidence="1">The sequence shown here is derived from an EMBL/GenBank/DDBJ whole genome shotgun (WGS) entry which is preliminary data.</text>
</comment>